<gene>
    <name evidence="5" type="ORF">EZM97_00580</name>
</gene>
<organism evidence="5 6">
    <name type="scientific">Dyella soli</name>
    <dbReference type="NCBI Taxonomy" id="522319"/>
    <lineage>
        <taxon>Bacteria</taxon>
        <taxon>Pseudomonadati</taxon>
        <taxon>Pseudomonadota</taxon>
        <taxon>Gammaproteobacteria</taxon>
        <taxon>Lysobacterales</taxon>
        <taxon>Rhodanobacteraceae</taxon>
        <taxon>Dyella</taxon>
    </lineage>
</organism>
<accession>A0A4R0YRG9</accession>
<feature type="compositionally biased region" description="Low complexity" evidence="1">
    <location>
        <begin position="28"/>
        <end position="41"/>
    </location>
</feature>
<dbReference type="PANTHER" id="PTHR35535">
    <property type="entry name" value="HEAT SHOCK PROTEIN HSLJ"/>
    <property type="match status" value="1"/>
</dbReference>
<comment type="caution">
    <text evidence="5">The sequence shown here is derived from an EMBL/GenBank/DDBJ whole genome shotgun (WGS) entry which is preliminary data.</text>
</comment>
<evidence type="ECO:0000313" key="6">
    <source>
        <dbReference type="Proteomes" id="UP000291822"/>
    </source>
</evidence>
<dbReference type="EMBL" id="SJTG01000001">
    <property type="protein sequence ID" value="TCI11903.1"/>
    <property type="molecule type" value="Genomic_DNA"/>
</dbReference>
<dbReference type="InterPro" id="IPR005184">
    <property type="entry name" value="DUF306_Meta_HslJ"/>
</dbReference>
<dbReference type="PROSITE" id="PS51257">
    <property type="entry name" value="PROKAR_LIPOPROTEIN"/>
    <property type="match status" value="1"/>
</dbReference>
<feature type="region of interest" description="Disordered" evidence="1">
    <location>
        <begin position="20"/>
        <end position="41"/>
    </location>
</feature>
<name>A0A4R0YRG9_9GAMM</name>
<feature type="chain" id="PRO_5020425085" evidence="2">
    <location>
        <begin position="19"/>
        <end position="281"/>
    </location>
</feature>
<protein>
    <submittedName>
        <fullName evidence="5">DUF4377 domain-containing protein</fullName>
    </submittedName>
</protein>
<proteinExistence type="predicted"/>
<dbReference type="InterPro" id="IPR038670">
    <property type="entry name" value="HslJ-like_sf"/>
</dbReference>
<dbReference type="InterPro" id="IPR025485">
    <property type="entry name" value="DUF4377"/>
</dbReference>
<dbReference type="InterPro" id="IPR053147">
    <property type="entry name" value="Hsp_HslJ-like"/>
</dbReference>
<feature type="domain" description="DUF306" evidence="3">
    <location>
        <begin position="80"/>
        <end position="169"/>
    </location>
</feature>
<evidence type="ECO:0000259" key="3">
    <source>
        <dbReference type="Pfam" id="PF03724"/>
    </source>
</evidence>
<evidence type="ECO:0000259" key="4">
    <source>
        <dbReference type="Pfam" id="PF14302"/>
    </source>
</evidence>
<dbReference type="AlphaFoldDB" id="A0A4R0YRG9"/>
<dbReference type="Pfam" id="PF14302">
    <property type="entry name" value="DUF4377"/>
    <property type="match status" value="1"/>
</dbReference>
<sequence length="281" mass="30180">MKCLPLALGLTIALTACSQPSNPEERTATPGHATTAAAPAGDAVPATVSVKTDDLGKYHWLLSEAMDSGGKRIDALFARPDKPLQLDFTDQRINVSNACNRLGGGYTVESEQLHVNPMAATMMACPDPALSALDGAISQRLQGSSKMSLQTSGHTPQLRLVTASNDTLVFNGEPTAETRYGSQGETVFLEVAADTKPCSHPLMPNAECLQVRERTYDAQGVATGTPGEWQPLYQSIEGYTHEPGVRNVLRLKRYDVRNPPADAPNKAYVLDMVVESETVKK</sequence>
<dbReference type="Pfam" id="PF03724">
    <property type="entry name" value="META"/>
    <property type="match status" value="1"/>
</dbReference>
<evidence type="ECO:0000256" key="2">
    <source>
        <dbReference type="SAM" id="SignalP"/>
    </source>
</evidence>
<feature type="domain" description="DUF4377" evidence="4">
    <location>
        <begin position="190"/>
        <end position="275"/>
    </location>
</feature>
<dbReference type="Proteomes" id="UP000291822">
    <property type="component" value="Unassembled WGS sequence"/>
</dbReference>
<keyword evidence="6" id="KW-1185">Reference proteome</keyword>
<dbReference type="Gene3D" id="2.40.128.270">
    <property type="match status" value="1"/>
</dbReference>
<keyword evidence="2" id="KW-0732">Signal</keyword>
<evidence type="ECO:0000313" key="5">
    <source>
        <dbReference type="EMBL" id="TCI11903.1"/>
    </source>
</evidence>
<feature type="signal peptide" evidence="2">
    <location>
        <begin position="1"/>
        <end position="18"/>
    </location>
</feature>
<dbReference type="PANTHER" id="PTHR35535:SF1">
    <property type="entry name" value="HEAT SHOCK PROTEIN HSLJ"/>
    <property type="match status" value="1"/>
</dbReference>
<reference evidence="5 6" key="1">
    <citation type="submission" date="2019-02" db="EMBL/GenBank/DDBJ databases">
        <title>Dyella amyloliquefaciens sp. nov., isolated from forest soil.</title>
        <authorList>
            <person name="Gao Z.-H."/>
            <person name="Qiu L.-H."/>
        </authorList>
    </citation>
    <scope>NUCLEOTIDE SEQUENCE [LARGE SCALE GENOMIC DNA]</scope>
    <source>
        <strain evidence="5 6">KACC 12747</strain>
    </source>
</reference>
<dbReference type="RefSeq" id="WP_131151318.1">
    <property type="nucleotide sequence ID" value="NZ_SJTG01000001.1"/>
</dbReference>
<evidence type="ECO:0000256" key="1">
    <source>
        <dbReference type="SAM" id="MobiDB-lite"/>
    </source>
</evidence>